<dbReference type="GO" id="GO:0010008">
    <property type="term" value="C:endosome membrane"/>
    <property type="evidence" value="ECO:0007669"/>
    <property type="project" value="TreeGrafter"/>
</dbReference>
<feature type="region of interest" description="Disordered" evidence="1">
    <location>
        <begin position="36"/>
        <end position="67"/>
    </location>
</feature>
<dbReference type="EMBL" id="JAINUF010000002">
    <property type="protein sequence ID" value="KAJ8375028.1"/>
    <property type="molecule type" value="Genomic_DNA"/>
</dbReference>
<keyword evidence="3" id="KW-1185">Reference proteome</keyword>
<evidence type="ECO:0000313" key="2">
    <source>
        <dbReference type="EMBL" id="KAJ8375028.1"/>
    </source>
</evidence>
<dbReference type="PANTHER" id="PTHR28673">
    <property type="entry name" value="TRANSMEMBRANE PROTEIN 108"/>
    <property type="match status" value="1"/>
</dbReference>
<dbReference type="OrthoDB" id="9944393at2759"/>
<organism evidence="2 3">
    <name type="scientific">Synaphobranchus kaupii</name>
    <name type="common">Kaup's arrowtooth eel</name>
    <dbReference type="NCBI Taxonomy" id="118154"/>
    <lineage>
        <taxon>Eukaryota</taxon>
        <taxon>Metazoa</taxon>
        <taxon>Chordata</taxon>
        <taxon>Craniata</taxon>
        <taxon>Vertebrata</taxon>
        <taxon>Euteleostomi</taxon>
        <taxon>Actinopterygii</taxon>
        <taxon>Neopterygii</taxon>
        <taxon>Teleostei</taxon>
        <taxon>Anguilliformes</taxon>
        <taxon>Synaphobranchidae</taxon>
        <taxon>Synaphobranchus</taxon>
    </lineage>
</organism>
<dbReference type="GO" id="GO:1904115">
    <property type="term" value="C:axon cytoplasm"/>
    <property type="evidence" value="ECO:0007669"/>
    <property type="project" value="GOC"/>
</dbReference>
<comment type="caution">
    <text evidence="2">The sequence shown here is derived from an EMBL/GenBank/DDBJ whole genome shotgun (WGS) entry which is preliminary data.</text>
</comment>
<evidence type="ECO:0000313" key="3">
    <source>
        <dbReference type="Proteomes" id="UP001152622"/>
    </source>
</evidence>
<dbReference type="GO" id="GO:0097484">
    <property type="term" value="P:dendrite extension"/>
    <property type="evidence" value="ECO:0007669"/>
    <property type="project" value="TreeGrafter"/>
</dbReference>
<dbReference type="Proteomes" id="UP001152622">
    <property type="component" value="Chromosome 2"/>
</dbReference>
<reference evidence="2" key="1">
    <citation type="journal article" date="2023" name="Science">
        <title>Genome structures resolve the early diversification of teleost fishes.</title>
        <authorList>
            <person name="Parey E."/>
            <person name="Louis A."/>
            <person name="Montfort J."/>
            <person name="Bouchez O."/>
            <person name="Roques C."/>
            <person name="Iampietro C."/>
            <person name="Lluch J."/>
            <person name="Castinel A."/>
            <person name="Donnadieu C."/>
            <person name="Desvignes T."/>
            <person name="Floi Bucao C."/>
            <person name="Jouanno E."/>
            <person name="Wen M."/>
            <person name="Mejri S."/>
            <person name="Dirks R."/>
            <person name="Jansen H."/>
            <person name="Henkel C."/>
            <person name="Chen W.J."/>
            <person name="Zahm M."/>
            <person name="Cabau C."/>
            <person name="Klopp C."/>
            <person name="Thompson A.W."/>
            <person name="Robinson-Rechavi M."/>
            <person name="Braasch I."/>
            <person name="Lecointre G."/>
            <person name="Bobe J."/>
            <person name="Postlethwait J.H."/>
            <person name="Berthelot C."/>
            <person name="Roest Crollius H."/>
            <person name="Guiguen Y."/>
        </authorList>
    </citation>
    <scope>NUCLEOTIDE SEQUENCE</scope>
    <source>
        <strain evidence="2">WJC10195</strain>
    </source>
</reference>
<protein>
    <submittedName>
        <fullName evidence="2">Uncharacterized protein</fullName>
    </submittedName>
</protein>
<gene>
    <name evidence="2" type="ORF">SKAU_G00056080</name>
</gene>
<dbReference type="PANTHER" id="PTHR28673:SF1">
    <property type="entry name" value="TRANSMEMBRANE PROTEIN 108"/>
    <property type="match status" value="1"/>
</dbReference>
<dbReference type="AlphaFoldDB" id="A0A9Q1G4U1"/>
<feature type="compositionally biased region" description="Polar residues" evidence="1">
    <location>
        <begin position="50"/>
        <end position="67"/>
    </location>
</feature>
<name>A0A9Q1G4U1_SYNKA</name>
<evidence type="ECO:0000256" key="1">
    <source>
        <dbReference type="SAM" id="MobiDB-lite"/>
    </source>
</evidence>
<dbReference type="GO" id="GO:0014069">
    <property type="term" value="C:postsynaptic density"/>
    <property type="evidence" value="ECO:0007669"/>
    <property type="project" value="TreeGrafter"/>
</dbReference>
<dbReference type="InterPro" id="IPR031508">
    <property type="entry name" value="TMEM108"/>
</dbReference>
<sequence>MQQTCLAATPQTHLAMQQTCLAATTTDSLTNATYTLQSSEGSATDRPSGLSPSSVGNGSSTTEPASTATGNFLNRLVRRPQQAPTDLATTQALTWTPSTPHATLCHQQDGHSVDCAGHQCTCLLLLCAPDRMLHEEEEKASSQENNLSYWNNTITMDYFNRHAVELPREIQSWRRPRSRRPVCPPMETTMTVVWCW</sequence>
<dbReference type="GO" id="GO:0005769">
    <property type="term" value="C:early endosome"/>
    <property type="evidence" value="ECO:0007669"/>
    <property type="project" value="TreeGrafter"/>
</dbReference>
<dbReference type="GO" id="GO:0008090">
    <property type="term" value="P:retrograde axonal transport"/>
    <property type="evidence" value="ECO:0007669"/>
    <property type="project" value="TreeGrafter"/>
</dbReference>
<dbReference type="GO" id="GO:0097106">
    <property type="term" value="P:postsynaptic density organization"/>
    <property type="evidence" value="ECO:0007669"/>
    <property type="project" value="TreeGrafter"/>
</dbReference>
<dbReference type="Pfam" id="PF15759">
    <property type="entry name" value="TMEM108"/>
    <property type="match status" value="1"/>
</dbReference>
<accession>A0A9Q1G4U1</accession>
<proteinExistence type="predicted"/>